<accession>A0A2P2LIV0</accession>
<dbReference type="AlphaFoldDB" id="A0A2P2LIV0"/>
<organism evidence="1">
    <name type="scientific">Rhizophora mucronata</name>
    <name type="common">Asiatic mangrove</name>
    <dbReference type="NCBI Taxonomy" id="61149"/>
    <lineage>
        <taxon>Eukaryota</taxon>
        <taxon>Viridiplantae</taxon>
        <taxon>Streptophyta</taxon>
        <taxon>Embryophyta</taxon>
        <taxon>Tracheophyta</taxon>
        <taxon>Spermatophyta</taxon>
        <taxon>Magnoliopsida</taxon>
        <taxon>eudicotyledons</taxon>
        <taxon>Gunneridae</taxon>
        <taxon>Pentapetalae</taxon>
        <taxon>rosids</taxon>
        <taxon>fabids</taxon>
        <taxon>Malpighiales</taxon>
        <taxon>Rhizophoraceae</taxon>
        <taxon>Rhizophora</taxon>
    </lineage>
</organism>
<dbReference type="EMBL" id="GGEC01037417">
    <property type="protein sequence ID" value="MBX17901.1"/>
    <property type="molecule type" value="Transcribed_RNA"/>
</dbReference>
<evidence type="ECO:0000313" key="1">
    <source>
        <dbReference type="EMBL" id="MBX17901.1"/>
    </source>
</evidence>
<protein>
    <submittedName>
        <fullName evidence="1">Uncharacterized protein</fullName>
    </submittedName>
</protein>
<sequence>MRLELANILWYSNGTKGRFLHNLEGQIK</sequence>
<name>A0A2P2LIV0_RHIMU</name>
<proteinExistence type="predicted"/>
<reference evidence="1" key="1">
    <citation type="submission" date="2018-02" db="EMBL/GenBank/DDBJ databases">
        <title>Rhizophora mucronata_Transcriptome.</title>
        <authorList>
            <person name="Meera S.P."/>
            <person name="Sreeshan A."/>
            <person name="Augustine A."/>
        </authorList>
    </citation>
    <scope>NUCLEOTIDE SEQUENCE</scope>
    <source>
        <tissue evidence="1">Leaf</tissue>
    </source>
</reference>